<accession>A0A2H5QEP1</accession>
<dbReference type="EMBL" id="BDQV01000336">
    <property type="protein sequence ID" value="GAY63109.1"/>
    <property type="molecule type" value="Genomic_DNA"/>
</dbReference>
<evidence type="ECO:0000313" key="1">
    <source>
        <dbReference type="EMBL" id="GAY63109.1"/>
    </source>
</evidence>
<keyword evidence="2" id="KW-1185">Reference proteome</keyword>
<gene>
    <name evidence="1" type="ORF">CUMW_223010</name>
</gene>
<protein>
    <submittedName>
        <fullName evidence="1">Uncharacterized protein</fullName>
    </submittedName>
</protein>
<evidence type="ECO:0000313" key="2">
    <source>
        <dbReference type="Proteomes" id="UP000236630"/>
    </source>
</evidence>
<dbReference type="Proteomes" id="UP000236630">
    <property type="component" value="Unassembled WGS sequence"/>
</dbReference>
<reference evidence="1 2" key="1">
    <citation type="journal article" date="2017" name="Front. Genet.">
        <title>Draft sequencing of the heterozygous diploid genome of Satsuma (Citrus unshiu Marc.) using a hybrid assembly approach.</title>
        <authorList>
            <person name="Shimizu T."/>
            <person name="Tanizawa Y."/>
            <person name="Mochizuki T."/>
            <person name="Nagasaki H."/>
            <person name="Yoshioka T."/>
            <person name="Toyoda A."/>
            <person name="Fujiyama A."/>
            <person name="Kaminuma E."/>
            <person name="Nakamura Y."/>
        </authorList>
    </citation>
    <scope>NUCLEOTIDE SEQUENCE [LARGE SCALE GENOMIC DNA]</scope>
    <source>
        <strain evidence="2">cv. Miyagawa wase</strain>
    </source>
</reference>
<proteinExistence type="predicted"/>
<organism evidence="1 2">
    <name type="scientific">Citrus unshiu</name>
    <name type="common">Satsuma mandarin</name>
    <name type="synonym">Citrus nobilis var. unshiu</name>
    <dbReference type="NCBI Taxonomy" id="55188"/>
    <lineage>
        <taxon>Eukaryota</taxon>
        <taxon>Viridiplantae</taxon>
        <taxon>Streptophyta</taxon>
        <taxon>Embryophyta</taxon>
        <taxon>Tracheophyta</taxon>
        <taxon>Spermatophyta</taxon>
        <taxon>Magnoliopsida</taxon>
        <taxon>eudicotyledons</taxon>
        <taxon>Gunneridae</taxon>
        <taxon>Pentapetalae</taxon>
        <taxon>rosids</taxon>
        <taxon>malvids</taxon>
        <taxon>Sapindales</taxon>
        <taxon>Rutaceae</taxon>
        <taxon>Aurantioideae</taxon>
        <taxon>Citrus</taxon>
    </lineage>
</organism>
<comment type="caution">
    <text evidence="1">The sequence shown here is derived from an EMBL/GenBank/DDBJ whole genome shotgun (WGS) entry which is preliminary data.</text>
</comment>
<sequence>MGISALQHLITHHIYQPDAMETDKTSSHQASYLSQWVKDCRIIELLAEGAIK</sequence>
<dbReference type="AlphaFoldDB" id="A0A2H5QEP1"/>
<name>A0A2H5QEP1_CITUN</name>